<reference evidence="4" key="1">
    <citation type="submission" date="2025-08" db="UniProtKB">
        <authorList>
            <consortium name="RefSeq"/>
        </authorList>
    </citation>
    <scope>IDENTIFICATION</scope>
    <source>
        <tissue evidence="4">Whole sample</tissue>
    </source>
</reference>
<dbReference type="GeneID" id="111127868"/>
<dbReference type="KEGG" id="cvn:111127868"/>
<keyword evidence="1" id="KW-0472">Membrane</keyword>
<keyword evidence="3" id="KW-1185">Reference proteome</keyword>
<evidence type="ECO:0000256" key="2">
    <source>
        <dbReference type="SAM" id="SignalP"/>
    </source>
</evidence>
<evidence type="ECO:0000313" key="3">
    <source>
        <dbReference type="Proteomes" id="UP000694844"/>
    </source>
</evidence>
<dbReference type="RefSeq" id="XP_022328867.1">
    <property type="nucleotide sequence ID" value="XM_022473159.1"/>
</dbReference>
<feature type="chain" id="PRO_5034884824" evidence="2">
    <location>
        <begin position="20"/>
        <end position="173"/>
    </location>
</feature>
<keyword evidence="2" id="KW-0732">Signal</keyword>
<proteinExistence type="predicted"/>
<sequence length="173" mass="19071">MMLTALSLQLILIISSVLQRSEQECLQGTSTRCCADFYFDDGTCKPCEIGYFGPNCGKTCPYPKYGRKCVDGECNCLPSLCDFAVGCLQEEIHQIRNLSLNEQENTTEEGRSDGSFVKKSSNLKISFLLIIIVALVTTAVVSVLVIVIIVRGQHSSQSTRKRQTERKTSSTDG</sequence>
<dbReference type="Proteomes" id="UP000694844">
    <property type="component" value="Chromosome 4"/>
</dbReference>
<evidence type="ECO:0000313" key="4">
    <source>
        <dbReference type="RefSeq" id="XP_022328867.1"/>
    </source>
</evidence>
<evidence type="ECO:0000256" key="1">
    <source>
        <dbReference type="SAM" id="Phobius"/>
    </source>
</evidence>
<feature type="signal peptide" evidence="2">
    <location>
        <begin position="1"/>
        <end position="19"/>
    </location>
</feature>
<accession>A0A8B8DL13</accession>
<name>A0A8B8DL13_CRAVI</name>
<organism evidence="3 4">
    <name type="scientific">Crassostrea virginica</name>
    <name type="common">Eastern oyster</name>
    <dbReference type="NCBI Taxonomy" id="6565"/>
    <lineage>
        <taxon>Eukaryota</taxon>
        <taxon>Metazoa</taxon>
        <taxon>Spiralia</taxon>
        <taxon>Lophotrochozoa</taxon>
        <taxon>Mollusca</taxon>
        <taxon>Bivalvia</taxon>
        <taxon>Autobranchia</taxon>
        <taxon>Pteriomorphia</taxon>
        <taxon>Ostreida</taxon>
        <taxon>Ostreoidea</taxon>
        <taxon>Ostreidae</taxon>
        <taxon>Crassostrea</taxon>
    </lineage>
</organism>
<protein>
    <submittedName>
        <fullName evidence="4">Uncharacterized protein LOC111127868</fullName>
    </submittedName>
</protein>
<feature type="transmembrane region" description="Helical" evidence="1">
    <location>
        <begin position="125"/>
        <end position="150"/>
    </location>
</feature>
<keyword evidence="1" id="KW-1133">Transmembrane helix</keyword>
<dbReference type="AlphaFoldDB" id="A0A8B8DL13"/>
<gene>
    <name evidence="4" type="primary">LOC111127868</name>
</gene>
<keyword evidence="1" id="KW-0812">Transmembrane</keyword>